<proteinExistence type="inferred from homology"/>
<feature type="chain" id="PRO_5045394205" evidence="5">
    <location>
        <begin position="27"/>
        <end position="363"/>
    </location>
</feature>
<protein>
    <submittedName>
        <fullName evidence="7">Pilin (Type 1 fimbria component protein)</fullName>
    </submittedName>
</protein>
<feature type="domain" description="Fimbrial-type adhesion" evidence="6">
    <location>
        <begin position="195"/>
        <end position="362"/>
    </location>
</feature>
<name>A0A1G5L9J3_9GAMM</name>
<dbReference type="Gene3D" id="2.60.40.1090">
    <property type="entry name" value="Fimbrial-type adhesion domain"/>
    <property type="match status" value="1"/>
</dbReference>
<evidence type="ECO:0000256" key="5">
    <source>
        <dbReference type="SAM" id="SignalP"/>
    </source>
</evidence>
<accession>A0A1G5L9J3</accession>
<dbReference type="PANTHER" id="PTHR33420:SF12">
    <property type="entry name" value="FIMBRIN-LIKE PROTEIN FIMI-RELATED"/>
    <property type="match status" value="1"/>
</dbReference>
<evidence type="ECO:0000256" key="3">
    <source>
        <dbReference type="ARBA" id="ARBA00022729"/>
    </source>
</evidence>
<dbReference type="Gene3D" id="2.60.40.3310">
    <property type="match status" value="1"/>
</dbReference>
<dbReference type="InterPro" id="IPR036937">
    <property type="entry name" value="Adhesion_dom_fimbrial_sf"/>
</dbReference>
<dbReference type="InterPro" id="IPR050263">
    <property type="entry name" value="Bact_Fimbrial_Adh_Pro"/>
</dbReference>
<dbReference type="Pfam" id="PF00419">
    <property type="entry name" value="Fimbrial"/>
    <property type="match status" value="1"/>
</dbReference>
<keyword evidence="4" id="KW-0281">Fimbrium</keyword>
<keyword evidence="3 5" id="KW-0732">Signal</keyword>
<dbReference type="PANTHER" id="PTHR33420">
    <property type="entry name" value="FIMBRIAL SUBUNIT ELFA-RELATED"/>
    <property type="match status" value="1"/>
</dbReference>
<dbReference type="Proteomes" id="UP000183031">
    <property type="component" value="Unassembled WGS sequence"/>
</dbReference>
<reference evidence="7 8" key="1">
    <citation type="submission" date="2016-10" db="EMBL/GenBank/DDBJ databases">
        <authorList>
            <person name="Varghese N."/>
            <person name="Submissions S."/>
        </authorList>
    </citation>
    <scope>NUCLEOTIDE SEQUENCE [LARGE SCALE GENOMIC DNA]</scope>
    <source>
        <strain evidence="7 8">CGMCC 1.6853</strain>
    </source>
</reference>
<dbReference type="InterPro" id="IPR008966">
    <property type="entry name" value="Adhesion_dom_sf"/>
</dbReference>
<evidence type="ECO:0000256" key="4">
    <source>
        <dbReference type="ARBA" id="ARBA00023263"/>
    </source>
</evidence>
<keyword evidence="8" id="KW-1185">Reference proteome</keyword>
<dbReference type="RefSeq" id="WP_134954135.1">
    <property type="nucleotide sequence ID" value="NZ_CBCSIN010000012.1"/>
</dbReference>
<evidence type="ECO:0000313" key="7">
    <source>
        <dbReference type="EMBL" id="SCZ08998.1"/>
    </source>
</evidence>
<comment type="caution">
    <text evidence="7">The sequence shown here is derived from an EMBL/GenBank/DDBJ whole genome shotgun (WGS) entry which is preliminary data.</text>
</comment>
<dbReference type="InterPro" id="IPR000259">
    <property type="entry name" value="Adhesion_dom_fimbrial"/>
</dbReference>
<dbReference type="EMBL" id="FMUT01000012">
    <property type="protein sequence ID" value="SCZ08998.1"/>
    <property type="molecule type" value="Genomic_DNA"/>
</dbReference>
<evidence type="ECO:0000313" key="8">
    <source>
        <dbReference type="Proteomes" id="UP000183031"/>
    </source>
</evidence>
<comment type="subcellular location">
    <subcellularLocation>
        <location evidence="1">Fimbrium</location>
    </subcellularLocation>
</comment>
<gene>
    <name evidence="7" type="ORF">SAMN02927935_04089</name>
</gene>
<feature type="signal peptide" evidence="5">
    <location>
        <begin position="1"/>
        <end position="26"/>
    </location>
</feature>
<evidence type="ECO:0000256" key="2">
    <source>
        <dbReference type="ARBA" id="ARBA00006671"/>
    </source>
</evidence>
<dbReference type="SUPFAM" id="SSF49401">
    <property type="entry name" value="Bacterial adhesins"/>
    <property type="match status" value="1"/>
</dbReference>
<organism evidence="7 8">
    <name type="scientific">Serratia nematodiphila</name>
    <dbReference type="NCBI Taxonomy" id="458197"/>
    <lineage>
        <taxon>Bacteria</taxon>
        <taxon>Pseudomonadati</taxon>
        <taxon>Pseudomonadota</taxon>
        <taxon>Gammaproteobacteria</taxon>
        <taxon>Enterobacterales</taxon>
        <taxon>Yersiniaceae</taxon>
        <taxon>Serratia</taxon>
    </lineage>
</organism>
<sequence length="363" mass="38721">MTQKNRQVIWRGIALLALLLAQSAWADCYYSDKSSIKNDLTVNAPLVTGNISIGADVPVGSVIYTQNFNPSFGTVWVKCDTPQTFVSLVMDYETPPYPLSGWSSAKFGKVYETGLPGVGVFIDNHSLDTFTLPYISNGTLVKEDNGWANNLFKYRIRLIKTGDVQPGTVTGAALPCLMTRVGPTAAPFTAMRLCFTGAINVEAKTCTTPDVFVAMGKYDMGRHFTGKGSVTEWKDASIRLLDCPRFYGTAEAQYSDDGTGSISGATGNSLTLSLTPNTSVIDDINGVMGVKEGSGSAGGVGIQLGYGASLPQSVQFSRAITVPLSPATPTSFSIPLQARYIQTEPTVTPGAADATVTFNINYY</sequence>
<comment type="similarity">
    <text evidence="2">Belongs to the fimbrial protein family.</text>
</comment>
<evidence type="ECO:0000256" key="1">
    <source>
        <dbReference type="ARBA" id="ARBA00004561"/>
    </source>
</evidence>
<evidence type="ECO:0000259" key="6">
    <source>
        <dbReference type="Pfam" id="PF00419"/>
    </source>
</evidence>